<dbReference type="InterPro" id="IPR003583">
    <property type="entry name" value="Hlx-hairpin-Hlx_DNA-bd_motif"/>
</dbReference>
<evidence type="ECO:0000313" key="4">
    <source>
        <dbReference type="EMBL" id="HIW91587.1"/>
    </source>
</evidence>
<gene>
    <name evidence="4" type="ORF">H9870_08005</name>
</gene>
<evidence type="ECO:0000256" key="2">
    <source>
        <dbReference type="SAM" id="Phobius"/>
    </source>
</evidence>
<keyword evidence="2" id="KW-0812">Transmembrane</keyword>
<dbReference type="PANTHER" id="PTHR21180">
    <property type="entry name" value="ENDONUCLEASE/EXONUCLEASE/PHOSPHATASE FAMILY DOMAIN-CONTAINING PROTEIN 1"/>
    <property type="match status" value="1"/>
</dbReference>
<dbReference type="InterPro" id="IPR010994">
    <property type="entry name" value="RuvA_2-like"/>
</dbReference>
<feature type="domain" description="Helix-hairpin-helix DNA-binding motif class 1" evidence="3">
    <location>
        <begin position="245"/>
        <end position="264"/>
    </location>
</feature>
<dbReference type="Gene3D" id="1.10.150.320">
    <property type="entry name" value="Photosystem II 12 kDa extrinsic protein"/>
    <property type="match status" value="1"/>
</dbReference>
<dbReference type="PANTHER" id="PTHR21180:SF32">
    <property type="entry name" value="ENDONUCLEASE_EXONUCLEASE_PHOSPHATASE FAMILY DOMAIN-CONTAINING PROTEIN 1"/>
    <property type="match status" value="1"/>
</dbReference>
<dbReference type="InterPro" id="IPR051675">
    <property type="entry name" value="Endo/Exo/Phosphatase_dom_1"/>
</dbReference>
<name>A0A9D1UKZ6_9CORY</name>
<reference evidence="4" key="2">
    <citation type="submission" date="2021-04" db="EMBL/GenBank/DDBJ databases">
        <authorList>
            <person name="Gilroy R."/>
        </authorList>
    </citation>
    <scope>NUCLEOTIDE SEQUENCE</scope>
    <source>
        <strain evidence="4">CHK32-1732</strain>
    </source>
</reference>
<evidence type="ECO:0000313" key="5">
    <source>
        <dbReference type="Proteomes" id="UP000824190"/>
    </source>
</evidence>
<dbReference type="Gene3D" id="3.10.560.10">
    <property type="entry name" value="Outer membrane lipoprotein wza domain like"/>
    <property type="match status" value="1"/>
</dbReference>
<sequence>MSGDADDRTRSAKARKSTRRVVADRVEALTQPVPGHELADVRFERRTVISPRSARTLVMAVVALVVAVGGVMLIGDLRNSGDDDGGVVAGLSPVSGDVGTSGTNQGETQGEEPGDTGDTGDTGETEESGGTADRDDREGQRQGMAVVSVQGMVHRPGLLTVDRDKRVGEVIDQAGGVRADGRVQGINLAEPVVDGMQVVVDADGSQVVYPGEQVQMENIPGGGTEGPSDPGNAAGLVNLNTADMTALTSLSGVGPATAEAIVSWRDTHGPFTTVEQLMEVKGIGPAKFEALRDHVTI</sequence>
<organism evidence="4 5">
    <name type="scientific">Candidatus Corynebacterium avicola</name>
    <dbReference type="NCBI Taxonomy" id="2838527"/>
    <lineage>
        <taxon>Bacteria</taxon>
        <taxon>Bacillati</taxon>
        <taxon>Actinomycetota</taxon>
        <taxon>Actinomycetes</taxon>
        <taxon>Mycobacteriales</taxon>
        <taxon>Corynebacteriaceae</taxon>
        <taxon>Corynebacterium</taxon>
    </lineage>
</organism>
<dbReference type="Pfam" id="PF12836">
    <property type="entry name" value="HHH_3"/>
    <property type="match status" value="1"/>
</dbReference>
<dbReference type="GO" id="GO:0015627">
    <property type="term" value="C:type II protein secretion system complex"/>
    <property type="evidence" value="ECO:0007669"/>
    <property type="project" value="TreeGrafter"/>
</dbReference>
<feature type="region of interest" description="Disordered" evidence="1">
    <location>
        <begin position="85"/>
        <end position="143"/>
    </location>
</feature>
<keyword evidence="2" id="KW-0472">Membrane</keyword>
<dbReference type="GO" id="GO:0006281">
    <property type="term" value="P:DNA repair"/>
    <property type="evidence" value="ECO:0007669"/>
    <property type="project" value="InterPro"/>
</dbReference>
<dbReference type="SMART" id="SM00278">
    <property type="entry name" value="HhH1"/>
    <property type="match status" value="2"/>
</dbReference>
<dbReference type="Proteomes" id="UP000824190">
    <property type="component" value="Unassembled WGS sequence"/>
</dbReference>
<proteinExistence type="predicted"/>
<dbReference type="SUPFAM" id="SSF47781">
    <property type="entry name" value="RuvA domain 2-like"/>
    <property type="match status" value="1"/>
</dbReference>
<dbReference type="GO" id="GO:0003677">
    <property type="term" value="F:DNA binding"/>
    <property type="evidence" value="ECO:0007669"/>
    <property type="project" value="InterPro"/>
</dbReference>
<dbReference type="EMBL" id="DXGC01000072">
    <property type="protein sequence ID" value="HIW91587.1"/>
    <property type="molecule type" value="Genomic_DNA"/>
</dbReference>
<comment type="caution">
    <text evidence="4">The sequence shown here is derived from an EMBL/GenBank/DDBJ whole genome shotgun (WGS) entry which is preliminary data.</text>
</comment>
<dbReference type="AlphaFoldDB" id="A0A9D1UKZ6"/>
<feature type="domain" description="Helix-hairpin-helix DNA-binding motif class 1" evidence="3">
    <location>
        <begin position="275"/>
        <end position="294"/>
    </location>
</feature>
<dbReference type="GO" id="GO:0015628">
    <property type="term" value="P:protein secretion by the type II secretion system"/>
    <property type="evidence" value="ECO:0007669"/>
    <property type="project" value="TreeGrafter"/>
</dbReference>
<dbReference type="NCBIfam" id="TIGR00426">
    <property type="entry name" value="competence protein ComEA helix-hairpin-helix repeat region"/>
    <property type="match status" value="1"/>
</dbReference>
<keyword evidence="2" id="KW-1133">Transmembrane helix</keyword>
<evidence type="ECO:0000256" key="1">
    <source>
        <dbReference type="SAM" id="MobiDB-lite"/>
    </source>
</evidence>
<dbReference type="InterPro" id="IPR004509">
    <property type="entry name" value="Competence_ComEA_HhH"/>
</dbReference>
<protein>
    <submittedName>
        <fullName evidence="4">Helix-hairpin-helix domain-containing protein</fullName>
    </submittedName>
</protein>
<evidence type="ECO:0000259" key="3">
    <source>
        <dbReference type="SMART" id="SM00278"/>
    </source>
</evidence>
<dbReference type="Pfam" id="PF10531">
    <property type="entry name" value="SLBB"/>
    <property type="match status" value="1"/>
</dbReference>
<accession>A0A9D1UKZ6</accession>
<dbReference type="InterPro" id="IPR019554">
    <property type="entry name" value="Soluble_ligand-bd"/>
</dbReference>
<feature type="transmembrane region" description="Helical" evidence="2">
    <location>
        <begin position="56"/>
        <end position="75"/>
    </location>
</feature>
<reference evidence="4" key="1">
    <citation type="journal article" date="2021" name="PeerJ">
        <title>Extensive microbial diversity within the chicken gut microbiome revealed by metagenomics and culture.</title>
        <authorList>
            <person name="Gilroy R."/>
            <person name="Ravi A."/>
            <person name="Getino M."/>
            <person name="Pursley I."/>
            <person name="Horton D.L."/>
            <person name="Alikhan N.F."/>
            <person name="Baker D."/>
            <person name="Gharbi K."/>
            <person name="Hall N."/>
            <person name="Watson M."/>
            <person name="Adriaenssens E.M."/>
            <person name="Foster-Nyarko E."/>
            <person name="Jarju S."/>
            <person name="Secka A."/>
            <person name="Antonio M."/>
            <person name="Oren A."/>
            <person name="Chaudhuri R.R."/>
            <person name="La Ragione R."/>
            <person name="Hildebrand F."/>
            <person name="Pallen M.J."/>
        </authorList>
    </citation>
    <scope>NUCLEOTIDE SEQUENCE</scope>
    <source>
        <strain evidence="4">CHK32-1732</strain>
    </source>
</reference>